<feature type="coiled-coil region" evidence="15">
    <location>
        <begin position="602"/>
        <end position="629"/>
    </location>
</feature>
<dbReference type="NCBIfam" id="TIGR00344">
    <property type="entry name" value="alaS"/>
    <property type="match status" value="1"/>
</dbReference>
<dbReference type="PANTHER" id="PTHR11777">
    <property type="entry name" value="ALANYL-TRNA SYNTHETASE"/>
    <property type="match status" value="1"/>
</dbReference>
<evidence type="ECO:0000256" key="13">
    <source>
        <dbReference type="ARBA" id="ARBA00048300"/>
    </source>
</evidence>
<dbReference type="FunFam" id="2.40.30.130:FF:000001">
    <property type="entry name" value="Alanine--tRNA ligase"/>
    <property type="match status" value="1"/>
</dbReference>
<dbReference type="SUPFAM" id="SSF50447">
    <property type="entry name" value="Translation proteins"/>
    <property type="match status" value="1"/>
</dbReference>
<feature type="domain" description="Alanyl-transfer RNA synthetases family profile" evidence="16">
    <location>
        <begin position="3"/>
        <end position="709"/>
    </location>
</feature>
<evidence type="ECO:0000256" key="14">
    <source>
        <dbReference type="HAMAP-Rule" id="MF_00036"/>
    </source>
</evidence>
<dbReference type="Gene3D" id="3.30.54.20">
    <property type="match status" value="1"/>
</dbReference>
<feature type="binding site" evidence="14">
    <location>
        <position position="666"/>
    </location>
    <ligand>
        <name>Zn(2+)</name>
        <dbReference type="ChEBI" id="CHEBI:29105"/>
    </ligand>
</feature>
<dbReference type="GO" id="GO:0140096">
    <property type="term" value="F:catalytic activity, acting on a protein"/>
    <property type="evidence" value="ECO:0007669"/>
    <property type="project" value="UniProtKB-ARBA"/>
</dbReference>
<dbReference type="InterPro" id="IPR003156">
    <property type="entry name" value="DHHA1_dom"/>
</dbReference>
<keyword evidence="5 14" id="KW-0479">Metal-binding</keyword>
<dbReference type="AlphaFoldDB" id="D9QUP9"/>
<dbReference type="Proteomes" id="UP000001661">
    <property type="component" value="Chromosome"/>
</dbReference>
<dbReference type="PRINTS" id="PR00980">
    <property type="entry name" value="TRNASYNTHALA"/>
</dbReference>
<dbReference type="HOGENOM" id="CLU_004485_1_1_9"/>
<proteinExistence type="inferred from homology"/>
<sequence length="875" mass="98340">MSMTSKEIRQKFLDYFESKGHLILPSAPLVPQNDPSLLWINAGMTPFKPYFNGQATPPKTRIVTSQKCIRTNDIGNVGKTDRHHTFFEMLGNFSFGDYFKEEAIKWSYDFLVNEIELKQDRLWISIYKDDEEAFEIWKNKIGIPTERIVRMGKDENFWQIGTGPCGPCSEIHYDLGAEFGCSDNCDFGCDCDRYREVWNLVFTQYDYTEDGEYKTLPSKNIDTGMGLERLASIIQQVDSNFETDLFIPIIEFISEHTEYDYESSDEIKSAYRVIADHIRSVTLAIGDGVLPSNEGRGYIIRRVLRRAVRYAKKLDLKLPFLHRIVPVVVDIMGNEYTEIADKEEQIKKTIKSEEVKFQETLDQGMVILEELIDELEGEGREVIPGDEVFTLYDTYGFPKELTEEIAQERGYRIDSEGFEEAMEEQRARARAAQKDHDWSSAEIELFKELRDEIEMPEFVGYTQPECETEVVKIIKDNELVDSLSAGEEGQVVLTKTPFYAESGGQIGDKGALLSDDITVTVVDTQEKAELISHQVVIEAGKLSVGDKLTAKIQTDQRIYIRRNHTATHLLHQALRDILGEHVDQSGSLVTPERLRFDFTHFEAVSEEELKEIEERVNQVIRKNLEVEVLKTTLEEAKKMGAAALFSEQYDDEVRVIKIGDYSLELCGGTHVDAAGEINLFKITSEGGIAAGVRRIEAVTGKEALNYINQQEDILKEAAAALKANPEEVVEKIEKLQSKIKDLEAEVTKFKNKLADSQADEVASDIEEINGINVVLEEVEGLDAEGLRTMGDNIKEELDSGIIILASKLGEKVLFVSLVTDDLVDEGYNAGQIIGEVARVAGGGGGGRPDMAQAGGSQPDKLDAAFKKARELIAAE</sequence>
<evidence type="ECO:0000256" key="1">
    <source>
        <dbReference type="ARBA" id="ARBA00004496"/>
    </source>
</evidence>
<feature type="binding site" evidence="14">
    <location>
        <position position="670"/>
    </location>
    <ligand>
        <name>Zn(2+)</name>
        <dbReference type="ChEBI" id="CHEBI:29105"/>
    </ligand>
</feature>
<dbReference type="SUPFAM" id="SSF55186">
    <property type="entry name" value="ThrRS/AlaRS common domain"/>
    <property type="match status" value="1"/>
</dbReference>
<evidence type="ECO:0000256" key="5">
    <source>
        <dbReference type="ARBA" id="ARBA00022723"/>
    </source>
</evidence>
<feature type="binding site" evidence="14">
    <location>
        <position position="564"/>
    </location>
    <ligand>
        <name>Zn(2+)</name>
        <dbReference type="ChEBI" id="CHEBI:29105"/>
    </ligand>
</feature>
<dbReference type="InterPro" id="IPR023033">
    <property type="entry name" value="Ala_tRNA_ligase_euk/bac"/>
</dbReference>
<organism evidence="17 18">
    <name type="scientific">Acetohalobium arabaticum (strain ATCC 49924 / DSM 5501 / Z-7288)</name>
    <dbReference type="NCBI Taxonomy" id="574087"/>
    <lineage>
        <taxon>Bacteria</taxon>
        <taxon>Bacillati</taxon>
        <taxon>Bacillota</taxon>
        <taxon>Clostridia</taxon>
        <taxon>Halanaerobiales</taxon>
        <taxon>Halobacteroidaceae</taxon>
        <taxon>Acetohalobium</taxon>
    </lineage>
</organism>
<reference evidence="17 18" key="1">
    <citation type="journal article" date="2010" name="Stand. Genomic Sci.">
        <title>Complete genome sequence of Acetohalobium arabaticum type strain (Z-7288).</title>
        <authorList>
            <person name="Sikorski J."/>
            <person name="Lapidus A."/>
            <person name="Chertkov O."/>
            <person name="Lucas S."/>
            <person name="Copeland A."/>
            <person name="Glavina Del Rio T."/>
            <person name="Nolan M."/>
            <person name="Tice H."/>
            <person name="Cheng J.F."/>
            <person name="Han C."/>
            <person name="Brambilla E."/>
            <person name="Pitluck S."/>
            <person name="Liolios K."/>
            <person name="Ivanova N."/>
            <person name="Mavromatis K."/>
            <person name="Mikhailova N."/>
            <person name="Pati A."/>
            <person name="Bruce D."/>
            <person name="Detter C."/>
            <person name="Tapia R."/>
            <person name="Goodwin L."/>
            <person name="Chen A."/>
            <person name="Palaniappan K."/>
            <person name="Land M."/>
            <person name="Hauser L."/>
            <person name="Chang Y.J."/>
            <person name="Jeffries C.D."/>
            <person name="Rohde M."/>
            <person name="Goker M."/>
            <person name="Spring S."/>
            <person name="Woyke T."/>
            <person name="Bristow J."/>
            <person name="Eisen J.A."/>
            <person name="Markowitz V."/>
            <person name="Hugenholtz P."/>
            <person name="Kyrpides N.C."/>
            <person name="Klenk H.P."/>
        </authorList>
    </citation>
    <scope>NUCLEOTIDE SEQUENCE [LARGE SCALE GENOMIC DNA]</scope>
    <source>
        <strain evidence="18">ATCC 49924 / DSM 5501 / Z-7288</strain>
    </source>
</reference>
<protein>
    <recommendedName>
        <fullName evidence="14">Alanine--tRNA ligase</fullName>
        <ecNumber evidence="14">6.1.1.7</ecNumber>
    </recommendedName>
    <alternativeName>
        <fullName evidence="14">Alanyl-tRNA synthetase</fullName>
        <shortName evidence="14">AlaRS</shortName>
    </alternativeName>
</protein>
<dbReference type="GO" id="GO:0004813">
    <property type="term" value="F:alanine-tRNA ligase activity"/>
    <property type="evidence" value="ECO:0007669"/>
    <property type="project" value="UniProtKB-UniRule"/>
</dbReference>
<dbReference type="Gene3D" id="2.40.30.130">
    <property type="match status" value="1"/>
</dbReference>
<keyword evidence="18" id="KW-1185">Reference proteome</keyword>
<evidence type="ECO:0000313" key="17">
    <source>
        <dbReference type="EMBL" id="ADL11958.1"/>
    </source>
</evidence>
<dbReference type="Pfam" id="PF07973">
    <property type="entry name" value="tRNA_SAD"/>
    <property type="match status" value="1"/>
</dbReference>
<evidence type="ECO:0000256" key="11">
    <source>
        <dbReference type="ARBA" id="ARBA00023146"/>
    </source>
</evidence>
<comment type="function">
    <text evidence="12 14">Catalyzes the attachment of alanine to tRNA(Ala) in a two-step reaction: alanine is first activated by ATP to form Ala-AMP and then transferred to the acceptor end of tRNA(Ala). Also edits incorrectly charged Ser-tRNA(Ala) and Gly-tRNA(Ala) via its editing domain.</text>
</comment>
<keyword evidence="3 14" id="KW-0820">tRNA-binding</keyword>
<keyword evidence="10 14" id="KW-0648">Protein biosynthesis</keyword>
<dbReference type="GO" id="GO:0005524">
    <property type="term" value="F:ATP binding"/>
    <property type="evidence" value="ECO:0007669"/>
    <property type="project" value="UniProtKB-UniRule"/>
</dbReference>
<comment type="domain">
    <text evidence="14">Consists of three domains; the N-terminal catalytic domain, the editing domain and the C-terminal C-Ala domain. The editing domain removes incorrectly charged amino acids, while the C-Ala domain, along with tRNA(Ala), serves as a bridge to cooperatively bring together the editing and aminoacylation centers thus stimulating deacylation of misacylated tRNAs.</text>
</comment>
<evidence type="ECO:0000256" key="4">
    <source>
        <dbReference type="ARBA" id="ARBA00022598"/>
    </source>
</evidence>
<evidence type="ECO:0000256" key="12">
    <source>
        <dbReference type="ARBA" id="ARBA00024779"/>
    </source>
</evidence>
<dbReference type="GO" id="GO:0008270">
    <property type="term" value="F:zinc ion binding"/>
    <property type="evidence" value="ECO:0007669"/>
    <property type="project" value="UniProtKB-UniRule"/>
</dbReference>
<evidence type="ECO:0000256" key="8">
    <source>
        <dbReference type="ARBA" id="ARBA00022840"/>
    </source>
</evidence>
<dbReference type="STRING" id="574087.Acear_0411"/>
<dbReference type="Pfam" id="PF01411">
    <property type="entry name" value="tRNA-synt_2c"/>
    <property type="match status" value="1"/>
</dbReference>
<dbReference type="Gene3D" id="3.30.980.10">
    <property type="entry name" value="Threonyl-trna Synthetase, Chain A, domain 2"/>
    <property type="match status" value="1"/>
</dbReference>
<dbReference type="InterPro" id="IPR012947">
    <property type="entry name" value="tRNA_SAD"/>
</dbReference>
<feature type="coiled-coil region" evidence="15">
    <location>
        <begin position="725"/>
        <end position="759"/>
    </location>
</feature>
<dbReference type="GO" id="GO:0006419">
    <property type="term" value="P:alanyl-tRNA aminoacylation"/>
    <property type="evidence" value="ECO:0007669"/>
    <property type="project" value="UniProtKB-UniRule"/>
</dbReference>
<dbReference type="InterPro" id="IPR018163">
    <property type="entry name" value="Thr/Ala-tRNA-synth_IIc_edit"/>
</dbReference>
<dbReference type="GO" id="GO:0016740">
    <property type="term" value="F:transferase activity"/>
    <property type="evidence" value="ECO:0007669"/>
    <property type="project" value="UniProtKB-ARBA"/>
</dbReference>
<dbReference type="SMART" id="SM00863">
    <property type="entry name" value="tRNA_SAD"/>
    <property type="match status" value="1"/>
</dbReference>
<dbReference type="InterPro" id="IPR009000">
    <property type="entry name" value="Transl_B-barrel_sf"/>
</dbReference>
<comment type="catalytic activity">
    <reaction evidence="13 14">
        <text>tRNA(Ala) + L-alanine + ATP = L-alanyl-tRNA(Ala) + AMP + diphosphate</text>
        <dbReference type="Rhea" id="RHEA:12540"/>
        <dbReference type="Rhea" id="RHEA-COMP:9657"/>
        <dbReference type="Rhea" id="RHEA-COMP:9923"/>
        <dbReference type="ChEBI" id="CHEBI:30616"/>
        <dbReference type="ChEBI" id="CHEBI:33019"/>
        <dbReference type="ChEBI" id="CHEBI:57972"/>
        <dbReference type="ChEBI" id="CHEBI:78442"/>
        <dbReference type="ChEBI" id="CHEBI:78497"/>
        <dbReference type="ChEBI" id="CHEBI:456215"/>
        <dbReference type="EC" id="6.1.1.7"/>
    </reaction>
</comment>
<dbReference type="InterPro" id="IPR045864">
    <property type="entry name" value="aa-tRNA-synth_II/BPL/LPL"/>
</dbReference>
<keyword evidence="9 14" id="KW-0694">RNA-binding</keyword>
<dbReference type="SUPFAM" id="SSF55681">
    <property type="entry name" value="Class II aaRS and biotin synthetases"/>
    <property type="match status" value="1"/>
</dbReference>
<evidence type="ECO:0000256" key="10">
    <source>
        <dbReference type="ARBA" id="ARBA00022917"/>
    </source>
</evidence>
<dbReference type="GO" id="GO:0005829">
    <property type="term" value="C:cytosol"/>
    <property type="evidence" value="ECO:0007669"/>
    <property type="project" value="TreeGrafter"/>
</dbReference>
<dbReference type="InterPro" id="IPR050058">
    <property type="entry name" value="Ala-tRNA_ligase"/>
</dbReference>
<dbReference type="HAMAP" id="MF_00036_B">
    <property type="entry name" value="Ala_tRNA_synth_B"/>
    <property type="match status" value="1"/>
</dbReference>
<comment type="similarity">
    <text evidence="2 14">Belongs to the class-II aminoacyl-tRNA synthetase family.</text>
</comment>
<dbReference type="KEGG" id="aar:Acear_0411"/>
<dbReference type="Gene3D" id="3.10.310.40">
    <property type="match status" value="1"/>
</dbReference>
<dbReference type="GO" id="GO:0000049">
    <property type="term" value="F:tRNA binding"/>
    <property type="evidence" value="ECO:0007669"/>
    <property type="project" value="UniProtKB-KW"/>
</dbReference>
<dbReference type="EMBL" id="CP002105">
    <property type="protein sequence ID" value="ADL11958.1"/>
    <property type="molecule type" value="Genomic_DNA"/>
</dbReference>
<feature type="binding site" evidence="14">
    <location>
        <position position="568"/>
    </location>
    <ligand>
        <name>Zn(2+)</name>
        <dbReference type="ChEBI" id="CHEBI:29105"/>
    </ligand>
</feature>
<name>D9QUP9_ACEAZ</name>
<dbReference type="InterPro" id="IPR018162">
    <property type="entry name" value="Ala-tRNA-ligase_IIc_anticod-bd"/>
</dbReference>
<dbReference type="CDD" id="cd00673">
    <property type="entry name" value="AlaRS_core"/>
    <property type="match status" value="1"/>
</dbReference>
<dbReference type="FunFam" id="3.10.310.40:FF:000001">
    <property type="entry name" value="Alanine--tRNA ligase"/>
    <property type="match status" value="1"/>
</dbReference>
<accession>D9QUP9</accession>
<evidence type="ECO:0000313" key="18">
    <source>
        <dbReference type="Proteomes" id="UP000001661"/>
    </source>
</evidence>
<gene>
    <name evidence="14" type="primary">alaS</name>
    <name evidence="17" type="ordered locus">Acear_0411</name>
</gene>
<dbReference type="FunFam" id="3.30.54.20:FF:000001">
    <property type="entry name" value="Alanine--tRNA ligase"/>
    <property type="match status" value="1"/>
</dbReference>
<evidence type="ECO:0000256" key="7">
    <source>
        <dbReference type="ARBA" id="ARBA00022833"/>
    </source>
</evidence>
<keyword evidence="7 14" id="KW-0862">Zinc</keyword>
<dbReference type="PANTHER" id="PTHR11777:SF9">
    <property type="entry name" value="ALANINE--TRNA LIGASE, CYTOPLASMIC"/>
    <property type="match status" value="1"/>
</dbReference>
<comment type="subcellular location">
    <subcellularLocation>
        <location evidence="1 14">Cytoplasm</location>
    </subcellularLocation>
</comment>
<dbReference type="Gene3D" id="6.10.250.550">
    <property type="match status" value="1"/>
</dbReference>
<evidence type="ECO:0000256" key="3">
    <source>
        <dbReference type="ARBA" id="ARBA00022555"/>
    </source>
</evidence>
<dbReference type="FunFam" id="3.30.930.10:FF:000004">
    <property type="entry name" value="Alanine--tRNA ligase"/>
    <property type="match status" value="1"/>
</dbReference>
<dbReference type="Pfam" id="PF02272">
    <property type="entry name" value="DHHA1"/>
    <property type="match status" value="1"/>
</dbReference>
<dbReference type="InterPro" id="IPR018165">
    <property type="entry name" value="Ala-tRNA-synth_IIc_core"/>
</dbReference>
<keyword evidence="11 14" id="KW-0030">Aminoacyl-tRNA synthetase</keyword>
<keyword evidence="14" id="KW-0963">Cytoplasm</keyword>
<dbReference type="PROSITE" id="PS50860">
    <property type="entry name" value="AA_TRNA_LIGASE_II_ALA"/>
    <property type="match status" value="1"/>
</dbReference>
<dbReference type="InterPro" id="IPR002318">
    <property type="entry name" value="Ala-tRNA-lgiase_IIc"/>
</dbReference>
<keyword evidence="8 14" id="KW-0067">ATP-binding</keyword>
<evidence type="ECO:0000256" key="2">
    <source>
        <dbReference type="ARBA" id="ARBA00008226"/>
    </source>
</evidence>
<dbReference type="InterPro" id="IPR018164">
    <property type="entry name" value="Ala-tRNA-synth_IIc_N"/>
</dbReference>
<comment type="cofactor">
    <cofactor evidence="14">
        <name>Zn(2+)</name>
        <dbReference type="ChEBI" id="CHEBI:29105"/>
    </cofactor>
    <text evidence="14">Binds 1 zinc ion per subunit.</text>
</comment>
<keyword evidence="6 14" id="KW-0547">Nucleotide-binding</keyword>
<dbReference type="SUPFAM" id="SSF101353">
    <property type="entry name" value="Putative anticodon-binding domain of alanyl-tRNA synthetase (AlaRS)"/>
    <property type="match status" value="1"/>
</dbReference>
<dbReference type="GO" id="GO:0002161">
    <property type="term" value="F:aminoacyl-tRNA deacylase activity"/>
    <property type="evidence" value="ECO:0007669"/>
    <property type="project" value="TreeGrafter"/>
</dbReference>
<keyword evidence="4 14" id="KW-0436">Ligase</keyword>
<dbReference type="RefSeq" id="WP_013277404.1">
    <property type="nucleotide sequence ID" value="NC_014378.1"/>
</dbReference>
<evidence type="ECO:0000259" key="16">
    <source>
        <dbReference type="PROSITE" id="PS50860"/>
    </source>
</evidence>
<evidence type="ECO:0000256" key="15">
    <source>
        <dbReference type="SAM" id="Coils"/>
    </source>
</evidence>
<dbReference type="EC" id="6.1.1.7" evidence="14"/>
<dbReference type="Gene3D" id="3.30.930.10">
    <property type="entry name" value="Bira Bifunctional Protein, Domain 2"/>
    <property type="match status" value="1"/>
</dbReference>
<keyword evidence="15" id="KW-0175">Coiled coil</keyword>
<dbReference type="FunFam" id="3.30.980.10:FF:000004">
    <property type="entry name" value="Alanine--tRNA ligase, cytoplasmic"/>
    <property type="match status" value="1"/>
</dbReference>
<evidence type="ECO:0000256" key="6">
    <source>
        <dbReference type="ARBA" id="ARBA00022741"/>
    </source>
</evidence>
<evidence type="ECO:0000256" key="9">
    <source>
        <dbReference type="ARBA" id="ARBA00022884"/>
    </source>
</evidence>
<dbReference type="eggNOG" id="COG0013">
    <property type="taxonomic scope" value="Bacteria"/>
</dbReference>